<feature type="domain" description="AMP-binding enzyme C-terminal" evidence="4">
    <location>
        <begin position="418"/>
        <end position="493"/>
    </location>
</feature>
<sequence>MNIAKPFLLRALSHPHLNAVTHRGQTVSYGQLAARILGLASTLQQTYQLKPGDRVVLCMENRREFLEVLFACWVAGLCAVPVNAKLHPKEIKPIAEDSGATLLFTTASLYPGLALELAQAVPNCLLINVDNAQYEADVQVPPTSCASVRPDDLAWIFYTSGTTGIPKGAMLSHRNLMMMCLQYCTDIDQVIAGQTMLHVAPLSHGSGLYALPHLFAGGHQVIEDAFTTDIVFESFKRFPGVSMFAAPTMLSRLVRSSNGISNPAGNLLTIHYGGGPMYVSDLLKTLELFGPKLYQVYGQGESPMTIAGLSKQDHEGSMDTAHLARLASCGTARTGVEMRVVDEHGADVPPGELGEVITRSDTRMLGYWNNAKATAAAIRDGWLWTGDIGTMNELGYLTLRDRSKDMIIRGGSNIYPREIEEVLLRHPAIVEVSVIGREHADLGEEPIAFVVVRAEHEITSDEMDALCLENMARFKRPREYVFVDSLPKNNYGKILKTELRKTLKGKVK</sequence>
<dbReference type="EMBL" id="JAHXRI010000010">
    <property type="protein sequence ID" value="MBZ1351164.1"/>
    <property type="molecule type" value="Genomic_DNA"/>
</dbReference>
<dbReference type="InterPro" id="IPR045851">
    <property type="entry name" value="AMP-bd_C_sf"/>
</dbReference>
<dbReference type="InterPro" id="IPR020845">
    <property type="entry name" value="AMP-binding_CS"/>
</dbReference>
<dbReference type="FunFam" id="3.30.300.30:FF:000008">
    <property type="entry name" value="2,3-dihydroxybenzoate-AMP ligase"/>
    <property type="match status" value="1"/>
</dbReference>
<feature type="domain" description="AMP-dependent synthetase/ligase" evidence="3">
    <location>
        <begin position="12"/>
        <end position="368"/>
    </location>
</feature>
<evidence type="ECO:0000256" key="1">
    <source>
        <dbReference type="ARBA" id="ARBA00006432"/>
    </source>
</evidence>
<evidence type="ECO:0000259" key="3">
    <source>
        <dbReference type="Pfam" id="PF00501"/>
    </source>
</evidence>
<name>A0A953NCJ9_9BURK</name>
<dbReference type="AlphaFoldDB" id="A0A953NCJ9"/>
<dbReference type="PROSITE" id="PS00455">
    <property type="entry name" value="AMP_BINDING"/>
    <property type="match status" value="1"/>
</dbReference>
<dbReference type="InterPro" id="IPR042099">
    <property type="entry name" value="ANL_N_sf"/>
</dbReference>
<dbReference type="SUPFAM" id="SSF56801">
    <property type="entry name" value="Acetyl-CoA synthetase-like"/>
    <property type="match status" value="1"/>
</dbReference>
<keyword evidence="6" id="KW-1185">Reference proteome</keyword>
<dbReference type="Pfam" id="PF13193">
    <property type="entry name" value="AMP-binding_C"/>
    <property type="match status" value="1"/>
</dbReference>
<comment type="caution">
    <text evidence="5">The sequence shown here is derived from an EMBL/GenBank/DDBJ whole genome shotgun (WGS) entry which is preliminary data.</text>
</comment>
<dbReference type="Proteomes" id="UP000739565">
    <property type="component" value="Unassembled WGS sequence"/>
</dbReference>
<protein>
    <submittedName>
        <fullName evidence="5">AMP-binding protein</fullName>
    </submittedName>
</protein>
<dbReference type="InterPro" id="IPR000873">
    <property type="entry name" value="AMP-dep_synth/lig_dom"/>
</dbReference>
<dbReference type="PANTHER" id="PTHR43201">
    <property type="entry name" value="ACYL-COA SYNTHETASE"/>
    <property type="match status" value="1"/>
</dbReference>
<proteinExistence type="inferred from homology"/>
<dbReference type="Gene3D" id="3.40.50.12780">
    <property type="entry name" value="N-terminal domain of ligase-like"/>
    <property type="match status" value="1"/>
</dbReference>
<gene>
    <name evidence="5" type="ORF">KZZ10_10950</name>
</gene>
<accession>A0A953NCJ9</accession>
<evidence type="ECO:0000259" key="4">
    <source>
        <dbReference type="Pfam" id="PF13193"/>
    </source>
</evidence>
<evidence type="ECO:0000256" key="2">
    <source>
        <dbReference type="ARBA" id="ARBA00022598"/>
    </source>
</evidence>
<dbReference type="GO" id="GO:0031956">
    <property type="term" value="F:medium-chain fatty acid-CoA ligase activity"/>
    <property type="evidence" value="ECO:0007669"/>
    <property type="project" value="TreeGrafter"/>
</dbReference>
<evidence type="ECO:0000313" key="5">
    <source>
        <dbReference type="EMBL" id="MBZ1351164.1"/>
    </source>
</evidence>
<dbReference type="RefSeq" id="WP_259661580.1">
    <property type="nucleotide sequence ID" value="NZ_JAHXRI010000010.1"/>
</dbReference>
<dbReference type="Pfam" id="PF00501">
    <property type="entry name" value="AMP-binding"/>
    <property type="match status" value="1"/>
</dbReference>
<comment type="similarity">
    <text evidence="1">Belongs to the ATP-dependent AMP-binding enzyme family.</text>
</comment>
<dbReference type="GO" id="GO:0006631">
    <property type="term" value="P:fatty acid metabolic process"/>
    <property type="evidence" value="ECO:0007669"/>
    <property type="project" value="TreeGrafter"/>
</dbReference>
<dbReference type="Gene3D" id="3.30.300.30">
    <property type="match status" value="1"/>
</dbReference>
<dbReference type="InterPro" id="IPR025110">
    <property type="entry name" value="AMP-bd_C"/>
</dbReference>
<dbReference type="PANTHER" id="PTHR43201:SF5">
    <property type="entry name" value="MEDIUM-CHAIN ACYL-COA LIGASE ACSF2, MITOCHONDRIAL"/>
    <property type="match status" value="1"/>
</dbReference>
<organism evidence="5 6">
    <name type="scientific">Zwartia hollandica</name>
    <dbReference type="NCBI Taxonomy" id="324606"/>
    <lineage>
        <taxon>Bacteria</taxon>
        <taxon>Pseudomonadati</taxon>
        <taxon>Pseudomonadota</taxon>
        <taxon>Betaproteobacteria</taxon>
        <taxon>Burkholderiales</taxon>
        <taxon>Alcaligenaceae</taxon>
        <taxon>Zwartia</taxon>
    </lineage>
</organism>
<reference evidence="5" key="1">
    <citation type="submission" date="2021-07" db="EMBL/GenBank/DDBJ databases">
        <title>New genus and species of the family Alcaligenaceae.</title>
        <authorList>
            <person name="Hahn M.W."/>
        </authorList>
    </citation>
    <scope>NUCLEOTIDE SEQUENCE</scope>
    <source>
        <strain evidence="5">LF4-65</strain>
    </source>
</reference>
<evidence type="ECO:0000313" key="6">
    <source>
        <dbReference type="Proteomes" id="UP000739565"/>
    </source>
</evidence>
<keyword evidence="2" id="KW-0436">Ligase</keyword>